<feature type="region of interest" description="Disordered" evidence="1">
    <location>
        <begin position="478"/>
        <end position="499"/>
    </location>
</feature>
<evidence type="ECO:0008006" key="4">
    <source>
        <dbReference type="Google" id="ProtNLM"/>
    </source>
</evidence>
<dbReference type="Gene3D" id="3.90.1640.10">
    <property type="entry name" value="inorganic pyrophosphatase (n-terminal core)"/>
    <property type="match status" value="1"/>
</dbReference>
<dbReference type="Proteomes" id="UP001153269">
    <property type="component" value="Unassembled WGS sequence"/>
</dbReference>
<accession>A0A9N7U2R5</accession>
<feature type="compositionally biased region" description="Basic and acidic residues" evidence="1">
    <location>
        <begin position="656"/>
        <end position="667"/>
    </location>
</feature>
<feature type="compositionally biased region" description="Polar residues" evidence="1">
    <location>
        <begin position="633"/>
        <end position="643"/>
    </location>
</feature>
<gene>
    <name evidence="2" type="ORF">PLEPLA_LOCUS10854</name>
</gene>
<proteinExistence type="predicted"/>
<dbReference type="EMBL" id="CADEAL010000624">
    <property type="protein sequence ID" value="CAB1422936.1"/>
    <property type="molecule type" value="Genomic_DNA"/>
</dbReference>
<dbReference type="AlphaFoldDB" id="A0A9N7U2R5"/>
<sequence length="673" mass="72266">MEEYLRRVHSRLGAGASEAPVHAVLGGPRPDVDTVAATLCLALHLSQKEASGGLCLPVLCGRRCNAALPEDTVKYLQRVNICESLLLWRDDVDLVTLHYTGKLSLTLLRDGLLDSSEYLALESDILRVVHRDGQQDSGDDGASFAVTTVAREIRQEAAEHIGAALGKTLGEALRLQNEALQIKHGRHSPQLEELWRSLEQPSDVAAAQSDLEQLLTTELKEFSDGEMTVALTSLTTDQEHWPSYVGGLKSFSQRHGLDSLVVLLSSNDTVHHLCQQVAVYSNDTDILSQICCELEDSSSWSLSGELEALENLQVYHIPINTSSSPGTPPLLEEEIQTILKDFVDRRSSVLACHPSSRTSSTEGVAGSVEFSQGSSGINDMDASDIERAEGGSADVVAIARVMADGEEDTGGVGVSACSELVSPDSGLTTIRSSRSSKESSVFLSDDSPVGEVIAGGGPAAGSGGLLLRNPSPLGLLSLSPPVPLERRKQRSGKNKTDNFDLFSFDPLHSSDPSLSAGVELSNSEVRGDEGLKGLAGSSNLSELEELSFLDFSSDSRNSSIDQHGQIHGNEMIDTVVPPTPVNSLAGSCPPNSCAIRFFPEDIAERINGLQRKDSMSSSLSETWDELCFDTQGALSSSDNNASTRTKEYESPPNIERTLDLKSRSLKEKARRKS</sequence>
<keyword evidence="3" id="KW-1185">Reference proteome</keyword>
<feature type="region of interest" description="Disordered" evidence="1">
    <location>
        <begin position="633"/>
        <end position="673"/>
    </location>
</feature>
<evidence type="ECO:0000313" key="2">
    <source>
        <dbReference type="EMBL" id="CAB1422936.1"/>
    </source>
</evidence>
<organism evidence="2 3">
    <name type="scientific">Pleuronectes platessa</name>
    <name type="common">European plaice</name>
    <dbReference type="NCBI Taxonomy" id="8262"/>
    <lineage>
        <taxon>Eukaryota</taxon>
        <taxon>Metazoa</taxon>
        <taxon>Chordata</taxon>
        <taxon>Craniata</taxon>
        <taxon>Vertebrata</taxon>
        <taxon>Euteleostomi</taxon>
        <taxon>Actinopterygii</taxon>
        <taxon>Neopterygii</taxon>
        <taxon>Teleostei</taxon>
        <taxon>Neoteleostei</taxon>
        <taxon>Acanthomorphata</taxon>
        <taxon>Carangaria</taxon>
        <taxon>Pleuronectiformes</taxon>
        <taxon>Pleuronectoidei</taxon>
        <taxon>Pleuronectidae</taxon>
        <taxon>Pleuronectes</taxon>
    </lineage>
</organism>
<comment type="caution">
    <text evidence="2">The sequence shown here is derived from an EMBL/GenBank/DDBJ whole genome shotgun (WGS) entry which is preliminary data.</text>
</comment>
<protein>
    <recommendedName>
        <fullName evidence="4">DHHA2 domain-containing protein</fullName>
    </recommendedName>
</protein>
<dbReference type="PANTHER" id="PTHR12112:SF49">
    <property type="entry name" value="DHHA2 DOMAIN-CONTAINING PROTEIN"/>
    <property type="match status" value="1"/>
</dbReference>
<evidence type="ECO:0000313" key="3">
    <source>
        <dbReference type="Proteomes" id="UP001153269"/>
    </source>
</evidence>
<dbReference type="PANTHER" id="PTHR12112">
    <property type="entry name" value="BNIP - RELATED"/>
    <property type="match status" value="1"/>
</dbReference>
<evidence type="ECO:0000256" key="1">
    <source>
        <dbReference type="SAM" id="MobiDB-lite"/>
    </source>
</evidence>
<dbReference type="GO" id="GO:0005737">
    <property type="term" value="C:cytoplasm"/>
    <property type="evidence" value="ECO:0007669"/>
    <property type="project" value="TreeGrafter"/>
</dbReference>
<name>A0A9N7U2R5_PLEPL</name>
<feature type="region of interest" description="Disordered" evidence="1">
    <location>
        <begin position="353"/>
        <end position="377"/>
    </location>
</feature>
<reference evidence="2" key="1">
    <citation type="submission" date="2020-03" db="EMBL/GenBank/DDBJ databases">
        <authorList>
            <person name="Weist P."/>
        </authorList>
    </citation>
    <scope>NUCLEOTIDE SEQUENCE</scope>
</reference>